<keyword evidence="3" id="KW-0012">Acyltransferase</keyword>
<dbReference type="EMBL" id="VWOX01000005">
    <property type="protein sequence ID" value="KAA5543648.1"/>
    <property type="molecule type" value="Genomic_DNA"/>
</dbReference>
<evidence type="ECO:0000259" key="2">
    <source>
        <dbReference type="PROSITE" id="PS50263"/>
    </source>
</evidence>
<keyword evidence="4" id="KW-1185">Reference proteome</keyword>
<dbReference type="PANTHER" id="PTHR43674">
    <property type="entry name" value="NITRILASE C965.09-RELATED"/>
    <property type="match status" value="1"/>
</dbReference>
<dbReference type="InterPro" id="IPR036526">
    <property type="entry name" value="C-N_Hydrolase_sf"/>
</dbReference>
<keyword evidence="1" id="KW-0378">Hydrolase</keyword>
<sequence length="325" mass="36030">MEPIRAASIQFNHRPGDKAFNLGRIRAFAELASVQGVQLAVFPEMCVTGYWHVRKLDRDQIAALAEPIEGGPTTDRLLQIAQRLQITLGAGLIERAADDTFFNTYVVAMPDGRWARHRKLHCFISEHLASGSELTVFEIPQGARVGVLTCYDNNLVENVRMTALAGAEILLAPHQTGGCQTPSPRCMGRIDPMLWHQRREAPEPIEAEFRGPKGRGWLMRWLPSRAHDNGMFLVFSNGVGVDDDEVRTGNAMILDPYGEVLAETGKAEDDLVIADLDPSLIASSTGQRWLRSRRPELYGPLAVPTGREQDTRVVRFAKVPAESEP</sequence>
<feature type="domain" description="CN hydrolase" evidence="2">
    <location>
        <begin position="4"/>
        <end position="278"/>
    </location>
</feature>
<dbReference type="PROSITE" id="PS50263">
    <property type="entry name" value="CN_HYDROLASE"/>
    <property type="match status" value="1"/>
</dbReference>
<dbReference type="InterPro" id="IPR050345">
    <property type="entry name" value="Aliph_Amidase/BUP"/>
</dbReference>
<dbReference type="SUPFAM" id="SSF56317">
    <property type="entry name" value="Carbon-nitrogen hydrolase"/>
    <property type="match status" value="1"/>
</dbReference>
<keyword evidence="3" id="KW-0808">Transferase</keyword>
<gene>
    <name evidence="3" type="ORF">FYK55_10595</name>
</gene>
<reference evidence="3 4" key="1">
    <citation type="submission" date="2019-08" db="EMBL/GenBank/DDBJ databases">
        <authorList>
            <person name="Dhanesh K."/>
            <person name="Kumar G."/>
            <person name="Sasikala C."/>
            <person name="Venkata Ramana C."/>
        </authorList>
    </citation>
    <scope>NUCLEOTIDE SEQUENCE [LARGE SCALE GENOMIC DNA]</scope>
    <source>
        <strain evidence="3 4">JC645</strain>
    </source>
</reference>
<dbReference type="GO" id="GO:0050126">
    <property type="term" value="F:N-carbamoylputrescine amidase activity"/>
    <property type="evidence" value="ECO:0007669"/>
    <property type="project" value="TreeGrafter"/>
</dbReference>
<protein>
    <submittedName>
        <fullName evidence="3">Acyltransferase</fullName>
    </submittedName>
</protein>
<dbReference type="RefSeq" id="WP_150076400.1">
    <property type="nucleotide sequence ID" value="NZ_VWOX01000005.1"/>
</dbReference>
<name>A0A5M6D7W6_9BACT</name>
<evidence type="ECO:0000313" key="3">
    <source>
        <dbReference type="EMBL" id="KAA5543648.1"/>
    </source>
</evidence>
<accession>A0A5M6D7W6</accession>
<comment type="caution">
    <text evidence="3">The sequence shown here is derived from an EMBL/GenBank/DDBJ whole genome shotgun (WGS) entry which is preliminary data.</text>
</comment>
<organism evidence="3 4">
    <name type="scientific">Roseiconus nitratireducens</name>
    <dbReference type="NCBI Taxonomy" id="2605748"/>
    <lineage>
        <taxon>Bacteria</taxon>
        <taxon>Pseudomonadati</taxon>
        <taxon>Planctomycetota</taxon>
        <taxon>Planctomycetia</taxon>
        <taxon>Pirellulales</taxon>
        <taxon>Pirellulaceae</taxon>
        <taxon>Roseiconus</taxon>
    </lineage>
</organism>
<dbReference type="GO" id="GO:0016746">
    <property type="term" value="F:acyltransferase activity"/>
    <property type="evidence" value="ECO:0007669"/>
    <property type="project" value="UniProtKB-KW"/>
</dbReference>
<evidence type="ECO:0000313" key="4">
    <source>
        <dbReference type="Proteomes" id="UP000324479"/>
    </source>
</evidence>
<proteinExistence type="predicted"/>
<evidence type="ECO:0000256" key="1">
    <source>
        <dbReference type="ARBA" id="ARBA00022801"/>
    </source>
</evidence>
<dbReference type="InterPro" id="IPR003010">
    <property type="entry name" value="C-N_Hydrolase"/>
</dbReference>
<dbReference type="GO" id="GO:0033388">
    <property type="term" value="P:putrescine biosynthetic process from arginine"/>
    <property type="evidence" value="ECO:0007669"/>
    <property type="project" value="TreeGrafter"/>
</dbReference>
<dbReference type="Pfam" id="PF00795">
    <property type="entry name" value="CN_hydrolase"/>
    <property type="match status" value="1"/>
</dbReference>
<dbReference type="AlphaFoldDB" id="A0A5M6D7W6"/>
<dbReference type="Proteomes" id="UP000324479">
    <property type="component" value="Unassembled WGS sequence"/>
</dbReference>
<dbReference type="CDD" id="cd07585">
    <property type="entry name" value="nitrilase_7"/>
    <property type="match status" value="1"/>
</dbReference>
<dbReference type="Gene3D" id="3.60.110.10">
    <property type="entry name" value="Carbon-nitrogen hydrolase"/>
    <property type="match status" value="1"/>
</dbReference>
<dbReference type="PANTHER" id="PTHR43674:SF2">
    <property type="entry name" value="BETA-UREIDOPROPIONASE"/>
    <property type="match status" value="1"/>
</dbReference>